<evidence type="ECO:0000256" key="3">
    <source>
        <dbReference type="ARBA" id="ARBA00022448"/>
    </source>
</evidence>
<reference evidence="10 11" key="1">
    <citation type="journal article" date="2009" name="Environ. Microbiol.">
        <title>Genome sequence of Desulfobacterium autotrophicum HRM2, a marine sulfate reducer oxidizing organic carbon completely to carbon dioxide.</title>
        <authorList>
            <person name="Strittmatter A.W."/>
            <person name="Liesegang H."/>
            <person name="Rabus R."/>
            <person name="Decker I."/>
            <person name="Amann J."/>
            <person name="Andres S."/>
            <person name="Henne A."/>
            <person name="Fricke W.F."/>
            <person name="Martinez-Arias R."/>
            <person name="Bartels D."/>
            <person name="Goesmann A."/>
            <person name="Krause L."/>
            <person name="Puehler A."/>
            <person name="Klenk H.P."/>
            <person name="Richter M."/>
            <person name="Schuler M."/>
            <person name="Gloeckner F.O."/>
            <person name="Meyerdierks A."/>
            <person name="Gottschalk G."/>
            <person name="Amann R."/>
        </authorList>
    </citation>
    <scope>NUCLEOTIDE SEQUENCE [LARGE SCALE GENOMIC DNA]</scope>
    <source>
        <strain evidence="11">ATCC 43914 / DSM 3382 / HRM2</strain>
    </source>
</reference>
<sequence>MTQSGIEIENLSYHYPGTANASLKNVSLKISNGEFAAIIGGNNSGKSTLCHAISGIVPHLYHGRIQGRIRVNGTDISTMDMGEIAQDVGMVMQIPRNQLSGFCYTVFEEVALGLENQGLQKEKIIHRVQRVLGMTGLEDLAQRSPHQLSGGQQQRLILAVAIALEPSFLVLDEPTTFLDPMGAKEVFNLLHKLNKKGTTIIIAEQRLEFIAEYAGRVIVLKDGATVLDGSAQEILTSPVLKEVNMEWTRFTRVAALARTKGLWTAGEPLSASFSTTIKGLTKK</sequence>
<dbReference type="InterPro" id="IPR015856">
    <property type="entry name" value="ABC_transpr_CbiO/EcfA_su"/>
</dbReference>
<gene>
    <name evidence="10" type="primary">cbiO3</name>
    <name evidence="10" type="ordered locus">HRM2_47270</name>
</gene>
<dbReference type="Proteomes" id="UP000000442">
    <property type="component" value="Chromosome"/>
</dbReference>
<evidence type="ECO:0000313" key="10">
    <source>
        <dbReference type="EMBL" id="ACN17776.1"/>
    </source>
</evidence>
<dbReference type="InterPro" id="IPR027417">
    <property type="entry name" value="P-loop_NTPase"/>
</dbReference>
<dbReference type="FunFam" id="3.40.50.300:FF:000224">
    <property type="entry name" value="Energy-coupling factor transporter ATP-binding protein EcfA"/>
    <property type="match status" value="1"/>
</dbReference>
<dbReference type="GO" id="GO:0042626">
    <property type="term" value="F:ATPase-coupled transmembrane transporter activity"/>
    <property type="evidence" value="ECO:0007669"/>
    <property type="project" value="TreeGrafter"/>
</dbReference>
<dbReference type="InterPro" id="IPR003593">
    <property type="entry name" value="AAA+_ATPase"/>
</dbReference>
<evidence type="ECO:0000259" key="9">
    <source>
        <dbReference type="PROSITE" id="PS50893"/>
    </source>
</evidence>
<dbReference type="Gene3D" id="3.40.50.300">
    <property type="entry name" value="P-loop containing nucleotide triphosphate hydrolases"/>
    <property type="match status" value="1"/>
</dbReference>
<keyword evidence="4" id="KW-1003">Cell membrane</keyword>
<feature type="domain" description="ABC transporter" evidence="9">
    <location>
        <begin position="6"/>
        <end position="247"/>
    </location>
</feature>
<keyword evidence="5" id="KW-0547">Nucleotide-binding</keyword>
<dbReference type="PANTHER" id="PTHR43553">
    <property type="entry name" value="HEAVY METAL TRANSPORTER"/>
    <property type="match status" value="1"/>
</dbReference>
<dbReference type="PANTHER" id="PTHR43553:SF21">
    <property type="entry name" value="ABC TRANSPORTER ATP-BINDING PROTEIN MA_1418-RELATED"/>
    <property type="match status" value="1"/>
</dbReference>
<dbReference type="SMART" id="SM00382">
    <property type="entry name" value="AAA"/>
    <property type="match status" value="1"/>
</dbReference>
<dbReference type="EMBL" id="CP001087">
    <property type="protein sequence ID" value="ACN17776.1"/>
    <property type="molecule type" value="Genomic_DNA"/>
</dbReference>
<comment type="similarity">
    <text evidence="2">Belongs to the ABC transporter superfamily.</text>
</comment>
<dbReference type="Pfam" id="PF00005">
    <property type="entry name" value="ABC_tran"/>
    <property type="match status" value="1"/>
</dbReference>
<evidence type="ECO:0000256" key="1">
    <source>
        <dbReference type="ARBA" id="ARBA00004236"/>
    </source>
</evidence>
<evidence type="ECO:0000256" key="5">
    <source>
        <dbReference type="ARBA" id="ARBA00022741"/>
    </source>
</evidence>
<dbReference type="CDD" id="cd03225">
    <property type="entry name" value="ABC_cobalt_CbiO_domain1"/>
    <property type="match status" value="1"/>
</dbReference>
<evidence type="ECO:0000256" key="6">
    <source>
        <dbReference type="ARBA" id="ARBA00022840"/>
    </source>
</evidence>
<keyword evidence="3" id="KW-0813">Transport</keyword>
<dbReference type="eggNOG" id="COG1122">
    <property type="taxonomic scope" value="Bacteria"/>
</dbReference>
<comment type="subcellular location">
    <subcellularLocation>
        <location evidence="1">Cell membrane</location>
    </subcellularLocation>
</comment>
<organism evidence="10 11">
    <name type="scientific">Desulforapulum autotrophicum (strain ATCC 43914 / DSM 3382 / VKM B-1955 / HRM2)</name>
    <name type="common">Desulfobacterium autotrophicum</name>
    <dbReference type="NCBI Taxonomy" id="177437"/>
    <lineage>
        <taxon>Bacteria</taxon>
        <taxon>Pseudomonadati</taxon>
        <taxon>Thermodesulfobacteriota</taxon>
        <taxon>Desulfobacteria</taxon>
        <taxon>Desulfobacterales</taxon>
        <taxon>Desulfobacteraceae</taxon>
        <taxon>Desulforapulum</taxon>
    </lineage>
</organism>
<dbReference type="RefSeq" id="WP_015906486.1">
    <property type="nucleotide sequence ID" value="NC_012108.1"/>
</dbReference>
<dbReference type="GO" id="GO:0005524">
    <property type="term" value="F:ATP binding"/>
    <property type="evidence" value="ECO:0007669"/>
    <property type="project" value="UniProtKB-KW"/>
</dbReference>
<dbReference type="InterPro" id="IPR003439">
    <property type="entry name" value="ABC_transporter-like_ATP-bd"/>
</dbReference>
<evidence type="ECO:0000313" key="11">
    <source>
        <dbReference type="Proteomes" id="UP000000442"/>
    </source>
</evidence>
<dbReference type="GO" id="GO:0043190">
    <property type="term" value="C:ATP-binding cassette (ABC) transporter complex"/>
    <property type="evidence" value="ECO:0007669"/>
    <property type="project" value="TreeGrafter"/>
</dbReference>
<accession>C0QHB7</accession>
<dbReference type="GO" id="GO:0016887">
    <property type="term" value="F:ATP hydrolysis activity"/>
    <property type="evidence" value="ECO:0007669"/>
    <property type="project" value="InterPro"/>
</dbReference>
<dbReference type="PROSITE" id="PS00211">
    <property type="entry name" value="ABC_TRANSPORTER_1"/>
    <property type="match status" value="1"/>
</dbReference>
<dbReference type="AlphaFoldDB" id="C0QHB7"/>
<keyword evidence="7" id="KW-1278">Translocase</keyword>
<evidence type="ECO:0000256" key="2">
    <source>
        <dbReference type="ARBA" id="ARBA00005417"/>
    </source>
</evidence>
<keyword evidence="8" id="KW-0472">Membrane</keyword>
<keyword evidence="11" id="KW-1185">Reference proteome</keyword>
<protein>
    <submittedName>
        <fullName evidence="10">CbiO3</fullName>
    </submittedName>
</protein>
<dbReference type="STRING" id="177437.HRM2_47270"/>
<dbReference type="KEGG" id="dat:HRM2_47270"/>
<keyword evidence="6" id="KW-0067">ATP-binding</keyword>
<evidence type="ECO:0000256" key="8">
    <source>
        <dbReference type="ARBA" id="ARBA00023136"/>
    </source>
</evidence>
<dbReference type="InterPro" id="IPR017871">
    <property type="entry name" value="ABC_transporter-like_CS"/>
</dbReference>
<name>C0QHB7_DESAH</name>
<dbReference type="HOGENOM" id="CLU_000604_1_22_7"/>
<dbReference type="PROSITE" id="PS50893">
    <property type="entry name" value="ABC_TRANSPORTER_2"/>
    <property type="match status" value="1"/>
</dbReference>
<dbReference type="SUPFAM" id="SSF52540">
    <property type="entry name" value="P-loop containing nucleoside triphosphate hydrolases"/>
    <property type="match status" value="1"/>
</dbReference>
<proteinExistence type="inferred from homology"/>
<dbReference type="InterPro" id="IPR050095">
    <property type="entry name" value="ECF_ABC_transporter_ATP-bd"/>
</dbReference>
<evidence type="ECO:0000256" key="7">
    <source>
        <dbReference type="ARBA" id="ARBA00022967"/>
    </source>
</evidence>
<evidence type="ECO:0000256" key="4">
    <source>
        <dbReference type="ARBA" id="ARBA00022475"/>
    </source>
</evidence>